<protein>
    <recommendedName>
        <fullName evidence="9">Glycosyltransferase RgtA/B/C/D-like domain-containing protein</fullName>
    </recommendedName>
</protein>
<feature type="transmembrane region" description="Helical" evidence="8">
    <location>
        <begin position="96"/>
        <end position="114"/>
    </location>
</feature>
<dbReference type="GO" id="GO:0016763">
    <property type="term" value="F:pentosyltransferase activity"/>
    <property type="evidence" value="ECO:0007669"/>
    <property type="project" value="TreeGrafter"/>
</dbReference>
<keyword evidence="4" id="KW-0808">Transferase</keyword>
<feature type="transmembrane region" description="Helical" evidence="8">
    <location>
        <begin position="359"/>
        <end position="381"/>
    </location>
</feature>
<feature type="transmembrane region" description="Helical" evidence="8">
    <location>
        <begin position="221"/>
        <end position="241"/>
    </location>
</feature>
<feature type="transmembrane region" description="Helical" evidence="8">
    <location>
        <begin position="154"/>
        <end position="170"/>
    </location>
</feature>
<dbReference type="Proteomes" id="UP000244527">
    <property type="component" value="Chromosome"/>
</dbReference>
<evidence type="ECO:0000256" key="3">
    <source>
        <dbReference type="ARBA" id="ARBA00022676"/>
    </source>
</evidence>
<gene>
    <name evidence="10" type="ORF">FFWV33_01885</name>
</gene>
<feature type="transmembrane region" description="Helical" evidence="8">
    <location>
        <begin position="182"/>
        <end position="209"/>
    </location>
</feature>
<keyword evidence="3" id="KW-0328">Glycosyltransferase</keyword>
<feature type="transmembrane region" description="Helical" evidence="8">
    <location>
        <begin position="330"/>
        <end position="347"/>
    </location>
</feature>
<dbReference type="GO" id="GO:0005886">
    <property type="term" value="C:plasma membrane"/>
    <property type="evidence" value="ECO:0007669"/>
    <property type="project" value="UniProtKB-SubCell"/>
</dbReference>
<keyword evidence="6 8" id="KW-1133">Transmembrane helix</keyword>
<dbReference type="EMBL" id="CP020918">
    <property type="protein sequence ID" value="AWG20362.1"/>
    <property type="molecule type" value="Genomic_DNA"/>
</dbReference>
<evidence type="ECO:0000256" key="2">
    <source>
        <dbReference type="ARBA" id="ARBA00022475"/>
    </source>
</evidence>
<keyword evidence="7 8" id="KW-0472">Membrane</keyword>
<feature type="transmembrane region" description="Helical" evidence="8">
    <location>
        <begin position="6"/>
        <end position="23"/>
    </location>
</feature>
<dbReference type="AlphaFoldDB" id="A0A2S1L9F9"/>
<evidence type="ECO:0000313" key="11">
    <source>
        <dbReference type="Proteomes" id="UP000244527"/>
    </source>
</evidence>
<evidence type="ECO:0000256" key="7">
    <source>
        <dbReference type="ARBA" id="ARBA00023136"/>
    </source>
</evidence>
<feature type="domain" description="Glycosyltransferase RgtA/B/C/D-like" evidence="9">
    <location>
        <begin position="74"/>
        <end position="239"/>
    </location>
</feature>
<evidence type="ECO:0000256" key="5">
    <source>
        <dbReference type="ARBA" id="ARBA00022692"/>
    </source>
</evidence>
<comment type="subcellular location">
    <subcellularLocation>
        <location evidence="1">Cell membrane</location>
        <topology evidence="1">Multi-pass membrane protein</topology>
    </subcellularLocation>
</comment>
<evidence type="ECO:0000256" key="8">
    <source>
        <dbReference type="SAM" id="Phobius"/>
    </source>
</evidence>
<evidence type="ECO:0000259" key="9">
    <source>
        <dbReference type="Pfam" id="PF13231"/>
    </source>
</evidence>
<dbReference type="PANTHER" id="PTHR33908">
    <property type="entry name" value="MANNOSYLTRANSFERASE YKCB-RELATED"/>
    <property type="match status" value="1"/>
</dbReference>
<name>A0A2S1L9F9_9FLAO</name>
<evidence type="ECO:0000256" key="6">
    <source>
        <dbReference type="ARBA" id="ARBA00022989"/>
    </source>
</evidence>
<keyword evidence="2" id="KW-1003">Cell membrane</keyword>
<feature type="transmembrane region" description="Helical" evidence="8">
    <location>
        <begin position="35"/>
        <end position="54"/>
    </location>
</feature>
<dbReference type="InterPro" id="IPR050297">
    <property type="entry name" value="LipidA_mod_glycosyltrf_83"/>
</dbReference>
<feature type="transmembrane region" description="Helical" evidence="8">
    <location>
        <begin position="126"/>
        <end position="148"/>
    </location>
</feature>
<dbReference type="GO" id="GO:0009103">
    <property type="term" value="P:lipopolysaccharide biosynthetic process"/>
    <property type="evidence" value="ECO:0007669"/>
    <property type="project" value="UniProtKB-ARBA"/>
</dbReference>
<proteinExistence type="predicted"/>
<feature type="transmembrane region" description="Helical" evidence="8">
    <location>
        <begin position="306"/>
        <end position="324"/>
    </location>
</feature>
<dbReference type="PANTHER" id="PTHR33908:SF11">
    <property type="entry name" value="MEMBRANE PROTEIN"/>
    <property type="match status" value="1"/>
</dbReference>
<reference evidence="10 11" key="1">
    <citation type="submission" date="2017-04" db="EMBL/GenBank/DDBJ databases">
        <title>Compelte genome sequence of WV33.</title>
        <authorList>
            <person name="Lee P.C."/>
        </authorList>
    </citation>
    <scope>NUCLEOTIDE SEQUENCE [LARGE SCALE GENOMIC DNA]</scope>
    <source>
        <strain evidence="10 11">WV33</strain>
    </source>
</reference>
<keyword evidence="5 8" id="KW-0812">Transmembrane</keyword>
<dbReference type="InterPro" id="IPR038731">
    <property type="entry name" value="RgtA/B/C-like"/>
</dbReference>
<organism evidence="10 11">
    <name type="scientific">Flavobacterium faecale</name>
    <dbReference type="NCBI Taxonomy" id="1355330"/>
    <lineage>
        <taxon>Bacteria</taxon>
        <taxon>Pseudomonadati</taxon>
        <taxon>Bacteroidota</taxon>
        <taxon>Flavobacteriia</taxon>
        <taxon>Flavobacteriales</taxon>
        <taxon>Flavobacteriaceae</taxon>
        <taxon>Flavobacterium</taxon>
    </lineage>
</organism>
<evidence type="ECO:0000256" key="4">
    <source>
        <dbReference type="ARBA" id="ARBA00022679"/>
    </source>
</evidence>
<evidence type="ECO:0000256" key="1">
    <source>
        <dbReference type="ARBA" id="ARBA00004651"/>
    </source>
</evidence>
<dbReference type="KEGG" id="ffa:FFWV33_01885"/>
<accession>A0A2S1L9F9</accession>
<evidence type="ECO:0000313" key="10">
    <source>
        <dbReference type="EMBL" id="AWG20362.1"/>
    </source>
</evidence>
<dbReference type="Pfam" id="PF13231">
    <property type="entry name" value="PMT_2"/>
    <property type="match status" value="1"/>
</dbReference>
<sequence>MFVKLLLLSWFFSGILEQILFILSKFKMTSKKTIYLIILISTLIRVIVACSMSLGNDEVYYLSYAHHLQWNYFDHPPLVTLLIKLTTFNLYFTSEFFIRLGPIILAGVNTFFIYKIGKKIKGERAGILAALLFTSSLYSSIIAGIFILPDTPQLFFWILSIYCVLQIVVVHQAKSVVNRNLVYFGILVGCCIMSKVHAVFLWFGFGAYILLFERQLFCNPYLYVSLLLTVFIASPIILWNIDNDFITYKFHSDRVVVKNGINFSSFIREVVGGAFYNNPINSTIIAVGITAFFKKKITIDVSFQRILILMGLPLIVVLLAVSLFRDTLPHWSGPGYVSLIILVSCYLSDVKKDSVILNWVYYANYFIVLICFLGVLVINYFPGTMGDKQASSLGKRDVTLDMYDWDFFKNEFSKLRNQDILQKGYSSTFIVNNKWFPGAHVDNYIAQPLHLDYVGLGKLEDIHNYFWLNKTRRPLQRGDNAYFITFSNCYSDPKVLYRQYFKKINNPRVVVQTRGGYPARKMFVYFLENYQGNFIIQ</sequence>
<keyword evidence="11" id="KW-1185">Reference proteome</keyword>